<evidence type="ECO:0000256" key="7">
    <source>
        <dbReference type="SAM" id="Phobius"/>
    </source>
</evidence>
<dbReference type="PANTHER" id="PTHR23504:SF2">
    <property type="entry name" value="TRANSPORTER, PUTATIVE (AFU_ORTHOLOGUE AFUA_8G04150)-RELATED"/>
    <property type="match status" value="1"/>
</dbReference>
<feature type="compositionally biased region" description="Low complexity" evidence="6">
    <location>
        <begin position="358"/>
        <end position="375"/>
    </location>
</feature>
<gene>
    <name evidence="9" type="ORF">PG996_006436</name>
</gene>
<proteinExistence type="predicted"/>
<evidence type="ECO:0000256" key="6">
    <source>
        <dbReference type="SAM" id="MobiDB-lite"/>
    </source>
</evidence>
<evidence type="ECO:0000256" key="1">
    <source>
        <dbReference type="ARBA" id="ARBA00004141"/>
    </source>
</evidence>
<feature type="transmembrane region" description="Helical" evidence="7">
    <location>
        <begin position="151"/>
        <end position="170"/>
    </location>
</feature>
<feature type="transmembrane region" description="Helical" evidence="7">
    <location>
        <begin position="550"/>
        <end position="574"/>
    </location>
</feature>
<organism evidence="9 10">
    <name type="scientific">Apiospora saccharicola</name>
    <dbReference type="NCBI Taxonomy" id="335842"/>
    <lineage>
        <taxon>Eukaryota</taxon>
        <taxon>Fungi</taxon>
        <taxon>Dikarya</taxon>
        <taxon>Ascomycota</taxon>
        <taxon>Pezizomycotina</taxon>
        <taxon>Sordariomycetes</taxon>
        <taxon>Xylariomycetidae</taxon>
        <taxon>Amphisphaeriales</taxon>
        <taxon>Apiosporaceae</taxon>
        <taxon>Apiospora</taxon>
    </lineage>
</organism>
<evidence type="ECO:0000256" key="3">
    <source>
        <dbReference type="ARBA" id="ARBA00022692"/>
    </source>
</evidence>
<feature type="transmembrane region" description="Helical" evidence="7">
    <location>
        <begin position="514"/>
        <end position="538"/>
    </location>
</feature>
<comment type="subcellular location">
    <subcellularLocation>
        <location evidence="1">Membrane</location>
        <topology evidence="1">Multi-pass membrane protein</topology>
    </subcellularLocation>
</comment>
<feature type="transmembrane region" description="Helical" evidence="7">
    <location>
        <begin position="472"/>
        <end position="494"/>
    </location>
</feature>
<dbReference type="EMBL" id="JAQQWM010000003">
    <property type="protein sequence ID" value="KAK8073088.1"/>
    <property type="molecule type" value="Genomic_DNA"/>
</dbReference>
<evidence type="ECO:0000259" key="8">
    <source>
        <dbReference type="PROSITE" id="PS50850"/>
    </source>
</evidence>
<evidence type="ECO:0000313" key="9">
    <source>
        <dbReference type="EMBL" id="KAK8073088.1"/>
    </source>
</evidence>
<feature type="transmembrane region" description="Helical" evidence="7">
    <location>
        <begin position="440"/>
        <end position="460"/>
    </location>
</feature>
<feature type="transmembrane region" description="Helical" evidence="7">
    <location>
        <begin position="190"/>
        <end position="212"/>
    </location>
</feature>
<name>A0ABR1VPF9_9PEZI</name>
<keyword evidence="2" id="KW-0813">Transport</keyword>
<comment type="caution">
    <text evidence="9">The sequence shown here is derived from an EMBL/GenBank/DDBJ whole genome shotgun (WGS) entry which is preliminary data.</text>
</comment>
<feature type="transmembrane region" description="Helical" evidence="7">
    <location>
        <begin position="88"/>
        <end position="111"/>
    </location>
</feature>
<dbReference type="InterPro" id="IPR011701">
    <property type="entry name" value="MFS"/>
</dbReference>
<dbReference type="PROSITE" id="PS50850">
    <property type="entry name" value="MFS"/>
    <property type="match status" value="1"/>
</dbReference>
<accession>A0ABR1VPF9</accession>
<evidence type="ECO:0000256" key="5">
    <source>
        <dbReference type="ARBA" id="ARBA00023136"/>
    </source>
</evidence>
<dbReference type="SUPFAM" id="SSF103473">
    <property type="entry name" value="MFS general substrate transporter"/>
    <property type="match status" value="1"/>
</dbReference>
<dbReference type="InterPro" id="IPR020846">
    <property type="entry name" value="MFS_dom"/>
</dbReference>
<sequence>MPQLKERDPYAFPTQQLTVLAICRFSEPIAFNSILAYTYEMVKDLDGAGSARDAPFYAGLLVSAYAVAEALTAMGWGALSDRVGRKPVVLVGLGGVALSSLLFGLSTNYWVALLARFVGGALNGNVAVMQTMVAEMVKVPEHEPKAYATQPFVWTLGGIIGSAMGGFLAQPARFYPDLFPADGLFGRYPYLLPNLVAVVVVVLAIIQGIFFLEETNPRSAREAAAAADFAAARERQYEDGDTAIVEDEEVDENTPLTSAAAAAQAAGALGGRAGSGGGGVHGHHDSEATAARRRSSIMSTSLSRPQFIEEGLSVPVQPNFDLRRSSFGTVHAIRVGHGSTTTAATDAMAEVREQYQYGPPSETTTSGSATPTSSGSKKKSKGAFNFTIIMLTLALVLVSYHQMAFVTLLPTHLLDDPSPGYAGGGHLDLRGGLGYTVHDVGVYLSVNGVLGLLIQGLVFPPFVDKVGVWRSFVWMVVLYPLAYVVMPFVSVFPSSSAASHDGSGGAGGSAQQSALIYLALVLQSIFGIIVIPCALILLKDATPSPRVLGRVNGLAMSGCCLARTISPPLVGVIYAAGGSAAAWFSCAGFALLGILQLAWVPRSQNARDLVVVEVENALVKVDSRQVEDERRPQNGGEEQQR</sequence>
<keyword evidence="4 7" id="KW-1133">Transmembrane helix</keyword>
<feature type="transmembrane region" description="Helical" evidence="7">
    <location>
        <begin position="56"/>
        <end position="76"/>
    </location>
</feature>
<reference evidence="9 10" key="1">
    <citation type="submission" date="2023-01" db="EMBL/GenBank/DDBJ databases">
        <title>Analysis of 21 Apiospora genomes using comparative genomics revels a genus with tremendous synthesis potential of carbohydrate active enzymes and secondary metabolites.</title>
        <authorList>
            <person name="Sorensen T."/>
        </authorList>
    </citation>
    <scope>NUCLEOTIDE SEQUENCE [LARGE SCALE GENOMIC DNA]</scope>
    <source>
        <strain evidence="9 10">CBS 83171</strain>
    </source>
</reference>
<feature type="region of interest" description="Disordered" evidence="6">
    <location>
        <begin position="357"/>
        <end position="380"/>
    </location>
</feature>
<keyword evidence="10" id="KW-1185">Reference proteome</keyword>
<evidence type="ECO:0000256" key="2">
    <source>
        <dbReference type="ARBA" id="ARBA00022448"/>
    </source>
</evidence>
<feature type="transmembrane region" description="Helical" evidence="7">
    <location>
        <begin position="580"/>
        <end position="600"/>
    </location>
</feature>
<dbReference type="Proteomes" id="UP001446871">
    <property type="component" value="Unassembled WGS sequence"/>
</dbReference>
<protein>
    <recommendedName>
        <fullName evidence="8">Major facilitator superfamily (MFS) profile domain-containing protein</fullName>
    </recommendedName>
</protein>
<feature type="transmembrane region" description="Helical" evidence="7">
    <location>
        <begin position="383"/>
        <end position="403"/>
    </location>
</feature>
<dbReference type="PANTHER" id="PTHR23504">
    <property type="entry name" value="MAJOR FACILITATOR SUPERFAMILY DOMAIN-CONTAINING PROTEIN 10"/>
    <property type="match status" value="1"/>
</dbReference>
<dbReference type="Pfam" id="PF07690">
    <property type="entry name" value="MFS_1"/>
    <property type="match status" value="1"/>
</dbReference>
<feature type="domain" description="Major facilitator superfamily (MFS) profile" evidence="8">
    <location>
        <begin position="16"/>
        <end position="605"/>
    </location>
</feature>
<evidence type="ECO:0000313" key="10">
    <source>
        <dbReference type="Proteomes" id="UP001446871"/>
    </source>
</evidence>
<feature type="region of interest" description="Disordered" evidence="6">
    <location>
        <begin position="272"/>
        <end position="294"/>
    </location>
</feature>
<keyword evidence="3 7" id="KW-0812">Transmembrane</keyword>
<keyword evidence="5 7" id="KW-0472">Membrane</keyword>
<dbReference type="InterPro" id="IPR036259">
    <property type="entry name" value="MFS_trans_sf"/>
</dbReference>
<evidence type="ECO:0000256" key="4">
    <source>
        <dbReference type="ARBA" id="ARBA00022989"/>
    </source>
</evidence>
<dbReference type="Gene3D" id="1.20.1250.20">
    <property type="entry name" value="MFS general substrate transporter like domains"/>
    <property type="match status" value="2"/>
</dbReference>